<dbReference type="InterPro" id="IPR025449">
    <property type="entry name" value="JetB"/>
</dbReference>
<gene>
    <name evidence="1" type="ORF">J2Z20_002192</name>
</gene>
<dbReference type="Proteomes" id="UP001519273">
    <property type="component" value="Unassembled WGS sequence"/>
</dbReference>
<evidence type="ECO:0000313" key="1">
    <source>
        <dbReference type="EMBL" id="MBP1937299.1"/>
    </source>
</evidence>
<keyword evidence="2" id="KW-1185">Reference proteome</keyword>
<comment type="caution">
    <text evidence="1">The sequence shown here is derived from an EMBL/GenBank/DDBJ whole genome shotgun (WGS) entry which is preliminary data.</text>
</comment>
<name>A0ABS4H437_9BACL</name>
<dbReference type="RefSeq" id="WP_209849436.1">
    <property type="nucleotide sequence ID" value="NZ_CBCRVE010000011.1"/>
</dbReference>
<proteinExistence type="predicted"/>
<accession>A0ABS4H437</accession>
<sequence length="209" mass="24797">MEWMKKYESLTEKEKEDFALTVNRLLAQTYLVYHNDDDTRLYRFAEKYHELIKEYLNIGGWKVSLHREYRIVSVSSILEKNRMHLTIEETLFLYILRHLYDEKLQELSLATQITISIQELQDKYVALQVSKRLPTKDTMKKVLRILENHSIVKLVQGSYDNPESILVIYPTITIVTTIQAIEEFYAKLQERSKDKGDVENEETDESEVD</sequence>
<dbReference type="Pfam" id="PF13835">
    <property type="entry name" value="DUF4194"/>
    <property type="match status" value="1"/>
</dbReference>
<evidence type="ECO:0000313" key="2">
    <source>
        <dbReference type="Proteomes" id="UP001519273"/>
    </source>
</evidence>
<dbReference type="EMBL" id="JAGGKP010000004">
    <property type="protein sequence ID" value="MBP1937299.1"/>
    <property type="molecule type" value="Genomic_DNA"/>
</dbReference>
<protein>
    <recommendedName>
        <fullName evidence="3">DUF4194 domain-containing protein</fullName>
    </recommendedName>
</protein>
<organism evidence="1 2">
    <name type="scientific">Paenibacillus sediminis</name>
    <dbReference type="NCBI Taxonomy" id="664909"/>
    <lineage>
        <taxon>Bacteria</taxon>
        <taxon>Bacillati</taxon>
        <taxon>Bacillota</taxon>
        <taxon>Bacilli</taxon>
        <taxon>Bacillales</taxon>
        <taxon>Paenibacillaceae</taxon>
        <taxon>Paenibacillus</taxon>
    </lineage>
</organism>
<evidence type="ECO:0008006" key="3">
    <source>
        <dbReference type="Google" id="ProtNLM"/>
    </source>
</evidence>
<reference evidence="1 2" key="1">
    <citation type="submission" date="2021-03" db="EMBL/GenBank/DDBJ databases">
        <title>Genomic Encyclopedia of Type Strains, Phase IV (KMG-IV): sequencing the most valuable type-strain genomes for metagenomic binning, comparative biology and taxonomic classification.</title>
        <authorList>
            <person name="Goeker M."/>
        </authorList>
    </citation>
    <scope>NUCLEOTIDE SEQUENCE [LARGE SCALE GENOMIC DNA]</scope>
    <source>
        <strain evidence="1 2">DSM 23491</strain>
    </source>
</reference>